<protein>
    <submittedName>
        <fullName evidence="4">Indolepyruvate oxidoreductase subunit beta</fullName>
    </submittedName>
</protein>
<feature type="region of interest" description="Disordered" evidence="2">
    <location>
        <begin position="1"/>
        <end position="25"/>
    </location>
</feature>
<dbReference type="Gene3D" id="3.40.920.10">
    <property type="entry name" value="Pyruvate-ferredoxin oxidoreductase, PFOR, domain III"/>
    <property type="match status" value="1"/>
</dbReference>
<dbReference type="SUPFAM" id="SSF53323">
    <property type="entry name" value="Pyruvate-ferredoxin oxidoreductase, PFOR, domain III"/>
    <property type="match status" value="1"/>
</dbReference>
<dbReference type="EMBL" id="LWMV01000172">
    <property type="protein sequence ID" value="KZX12148.1"/>
    <property type="molecule type" value="Genomic_DNA"/>
</dbReference>
<dbReference type="GO" id="GO:0016903">
    <property type="term" value="F:oxidoreductase activity, acting on the aldehyde or oxo group of donors"/>
    <property type="evidence" value="ECO:0007669"/>
    <property type="project" value="InterPro"/>
</dbReference>
<dbReference type="PANTHER" id="PTHR43854">
    <property type="entry name" value="INDOLEPYRUVATE OXIDOREDUCTASE SUBUNIT IORB"/>
    <property type="match status" value="1"/>
</dbReference>
<dbReference type="PATRIC" id="fig|49547.3.peg.1238"/>
<gene>
    <name evidence="4" type="ORF">MBCUR_11570</name>
</gene>
<dbReference type="InterPro" id="IPR052198">
    <property type="entry name" value="IorB_Oxidoreductase"/>
</dbReference>
<dbReference type="Pfam" id="PF01558">
    <property type="entry name" value="POR"/>
    <property type="match status" value="1"/>
</dbReference>
<proteinExistence type="predicted"/>
<feature type="compositionally biased region" description="Basic and acidic residues" evidence="2">
    <location>
        <begin position="1"/>
        <end position="22"/>
    </location>
</feature>
<dbReference type="STRING" id="49547.MBCUR_11570"/>
<evidence type="ECO:0000256" key="2">
    <source>
        <dbReference type="SAM" id="MobiDB-lite"/>
    </source>
</evidence>
<evidence type="ECO:0000313" key="4">
    <source>
        <dbReference type="EMBL" id="KZX12148.1"/>
    </source>
</evidence>
<keyword evidence="5" id="KW-1185">Reference proteome</keyword>
<evidence type="ECO:0000256" key="1">
    <source>
        <dbReference type="ARBA" id="ARBA00023002"/>
    </source>
</evidence>
<dbReference type="Proteomes" id="UP000077245">
    <property type="component" value="Unassembled WGS sequence"/>
</dbReference>
<evidence type="ECO:0000259" key="3">
    <source>
        <dbReference type="Pfam" id="PF01558"/>
    </source>
</evidence>
<dbReference type="InterPro" id="IPR019752">
    <property type="entry name" value="Pyrv/ketoisovalerate_OxRed_cat"/>
</dbReference>
<dbReference type="AlphaFoldDB" id="A0A166AKD0"/>
<evidence type="ECO:0000313" key="5">
    <source>
        <dbReference type="Proteomes" id="UP000077245"/>
    </source>
</evidence>
<keyword evidence="1" id="KW-0560">Oxidoreductase</keyword>
<dbReference type="PANTHER" id="PTHR43854:SF1">
    <property type="entry name" value="INDOLEPYRUVATE OXIDOREDUCTASE SUBUNIT IORB"/>
    <property type="match status" value="1"/>
</dbReference>
<dbReference type="InterPro" id="IPR002869">
    <property type="entry name" value="Pyrv_flavodox_OxRed_cen"/>
</dbReference>
<feature type="domain" description="Pyruvate/ketoisovalerate oxidoreductase catalytic" evidence="3">
    <location>
        <begin position="46"/>
        <end position="226"/>
    </location>
</feature>
<dbReference type="OrthoDB" id="53326at2157"/>
<reference evidence="4 5" key="1">
    <citation type="submission" date="2016-04" db="EMBL/GenBank/DDBJ databases">
        <title>Genome sequence of Methanobrevibacter curvatus DSM 11111.</title>
        <authorList>
            <person name="Poehlein A."/>
            <person name="Seedorf H."/>
            <person name="Daniel R."/>
        </authorList>
    </citation>
    <scope>NUCLEOTIDE SEQUENCE [LARGE SCALE GENOMIC DNA]</scope>
    <source>
        <strain evidence="4 5">DSM 11111</strain>
    </source>
</reference>
<sequence>MNQTEKNKENKTKKNKNKENKNKIKNLSNSSDFLKNSYTIYVCGVGGQGIIKTSTILAEAGMKEGHNVVTSEIHGMSQRGGVVSTEVKIGDYKSSIIENNNANMILSFEPIETIRGLDKGNKNTKLIFNTTPLIPPNINSQEKDYPKVDTVTNILKRNYPNSYPIDGNKLAIESGNILSLNMVLLGATIASDGFPLSRETVIEVMKENLNEKFHEMNLKAINLGYNAMQKQKKA</sequence>
<dbReference type="RefSeq" id="WP_084269546.1">
    <property type="nucleotide sequence ID" value="NZ_LWMV01000172.1"/>
</dbReference>
<name>A0A166AKD0_9EURY</name>
<keyword evidence="4" id="KW-0670">Pyruvate</keyword>
<dbReference type="NCBIfam" id="NF005323">
    <property type="entry name" value="PRK06853.1-3"/>
    <property type="match status" value="1"/>
</dbReference>
<accession>A0A166AKD0</accession>
<comment type="caution">
    <text evidence="4">The sequence shown here is derived from an EMBL/GenBank/DDBJ whole genome shotgun (WGS) entry which is preliminary data.</text>
</comment>
<organism evidence="4 5">
    <name type="scientific">Methanobrevibacter curvatus</name>
    <dbReference type="NCBI Taxonomy" id="49547"/>
    <lineage>
        <taxon>Archaea</taxon>
        <taxon>Methanobacteriati</taxon>
        <taxon>Methanobacteriota</taxon>
        <taxon>Methanomada group</taxon>
        <taxon>Methanobacteria</taxon>
        <taxon>Methanobacteriales</taxon>
        <taxon>Methanobacteriaceae</taxon>
        <taxon>Methanobrevibacter</taxon>
    </lineage>
</organism>